<feature type="domain" description="VWFA" evidence="2">
    <location>
        <begin position="185"/>
        <end position="292"/>
    </location>
</feature>
<keyword evidence="4" id="KW-1185">Reference proteome</keyword>
<accession>A0ABV1DY13</accession>
<dbReference type="Proteomes" id="UP001489509">
    <property type="component" value="Unassembled WGS sequence"/>
</dbReference>
<dbReference type="EMBL" id="JBBMFD010000004">
    <property type="protein sequence ID" value="MEQ2439943.1"/>
    <property type="molecule type" value="Genomic_DNA"/>
</dbReference>
<dbReference type="InterPro" id="IPR052229">
    <property type="entry name" value="Collagen-VI/PIF"/>
</dbReference>
<dbReference type="SMART" id="SM00327">
    <property type="entry name" value="VWA"/>
    <property type="match status" value="1"/>
</dbReference>
<dbReference type="Gene3D" id="2.60.40.1170">
    <property type="entry name" value="Mu homology domain, subdomain B"/>
    <property type="match status" value="1"/>
</dbReference>
<name>A0ABV1DY13_9FIRM</name>
<dbReference type="Gene3D" id="3.40.50.410">
    <property type="entry name" value="von Willebrand factor, type A domain"/>
    <property type="match status" value="1"/>
</dbReference>
<proteinExistence type="predicted"/>
<dbReference type="InterPro" id="IPR049319">
    <property type="entry name" value="GBS104-like_Ig"/>
</dbReference>
<reference evidence="3 4" key="1">
    <citation type="submission" date="2024-03" db="EMBL/GenBank/DDBJ databases">
        <title>Human intestinal bacterial collection.</title>
        <authorList>
            <person name="Pauvert C."/>
            <person name="Hitch T.C.A."/>
            <person name="Clavel T."/>
        </authorList>
    </citation>
    <scope>NUCLEOTIDE SEQUENCE [LARGE SCALE GENOMIC DNA]</scope>
    <source>
        <strain evidence="3 4">CLA-JM-H44</strain>
    </source>
</reference>
<protein>
    <submittedName>
        <fullName evidence="3">VWA domain-containing protein</fullName>
    </submittedName>
</protein>
<dbReference type="PANTHER" id="PTHR22588">
    <property type="entry name" value="VWFA DOMAIN-CONTAINING PROTEIN"/>
    <property type="match status" value="1"/>
</dbReference>
<evidence type="ECO:0000256" key="1">
    <source>
        <dbReference type="SAM" id="SignalP"/>
    </source>
</evidence>
<dbReference type="PROSITE" id="PS50234">
    <property type="entry name" value="VWFA"/>
    <property type="match status" value="1"/>
</dbReference>
<dbReference type="InterPro" id="IPR036465">
    <property type="entry name" value="vWFA_dom_sf"/>
</dbReference>
<organism evidence="3 4">
    <name type="scientific">Solibaculum intestinale</name>
    <dbReference type="NCBI Taxonomy" id="3133165"/>
    <lineage>
        <taxon>Bacteria</taxon>
        <taxon>Bacillati</taxon>
        <taxon>Bacillota</taxon>
        <taxon>Clostridia</taxon>
        <taxon>Eubacteriales</taxon>
        <taxon>Oscillospiraceae</taxon>
        <taxon>Solibaculum</taxon>
    </lineage>
</organism>
<feature type="signal peptide" evidence="1">
    <location>
        <begin position="1"/>
        <end position="32"/>
    </location>
</feature>
<feature type="chain" id="PRO_5046121222" evidence="1">
    <location>
        <begin position="33"/>
        <end position="796"/>
    </location>
</feature>
<dbReference type="Pfam" id="PF00092">
    <property type="entry name" value="VWA"/>
    <property type="match status" value="1"/>
</dbReference>
<dbReference type="RefSeq" id="WP_349218238.1">
    <property type="nucleotide sequence ID" value="NZ_JBBMFD010000004.1"/>
</dbReference>
<evidence type="ECO:0000313" key="4">
    <source>
        <dbReference type="Proteomes" id="UP001489509"/>
    </source>
</evidence>
<evidence type="ECO:0000313" key="3">
    <source>
        <dbReference type="EMBL" id="MEQ2439943.1"/>
    </source>
</evidence>
<dbReference type="InterPro" id="IPR013783">
    <property type="entry name" value="Ig-like_fold"/>
</dbReference>
<keyword evidence="1" id="KW-0732">Signal</keyword>
<sequence>MKRSRASKWLSLLLCLAVLAAVMTCGVPAVFAQEGMEDAAANEFTSEETAAFTKGFYVDGALPLAGELRDQLFYSGLDDHGFRLAVNRMNLEQAGSLESVVDEGQACSILDAICHNGYQTEEKNGVYGAALAAAGIRAAKRNDAPIWPEPGAIKLDKDAKAVAGQENLWEVTLGIQGKNYQSTTDVVLVIDRSGSMSGKKLSNTKKAAKAFAEKLLTEGSQTRIAIVTYSNSASTNGIFYTYETRDAFDKAIDAIQASGGTHQQAGIHKADALLYSAASTGVLKNIVLLTDGAATYSYPFVGTATYSDCSSLHLLAGQYGGTIINASFVPTVDYTTTVGNGSSFNLYYNAYVDATCSHGVTERHAYGQYSYDNRGNLVLTTDTTTDNGVGTVWEANQTKAKGATIYSVALQAGDDGENVLKACATDPAKGYYEIKANDNVEQKLETAFEAIAGSISIAASQGIVTDPMGEKVALAFDGANPVITNNPEDYNAGRADVYISQGSASYDSATQTIQWRVGNVNEGANPVMKYKVAVKEGVTVQKGEVIETNRETTFQYKDYQQKDAEDQFPIPKVTIGGGTILVHWYRVNESGQPVNEDGQVVDSPSLAQQLEPPAYFEQDGSQGLDYDTPYTVTPKRFEGYQYDRYILNDGPSAQGDAVTVTLTPQNSNQHVWFSYYPREETCTLTISKTGSQPVDENQTFQFRVTGADTDTQGVDLIVTVHGNGLIAVADLPAGTYTVQELTDWSWRYEPDSMTKEVTLAPGEEKTVPFANTRVEMQWLGGDHYLDNRFAGTRPAA</sequence>
<dbReference type="CDD" id="cd00198">
    <property type="entry name" value="vWFA"/>
    <property type="match status" value="1"/>
</dbReference>
<dbReference type="InterPro" id="IPR002035">
    <property type="entry name" value="VWF_A"/>
</dbReference>
<dbReference type="SUPFAM" id="SSF53300">
    <property type="entry name" value="vWA-like"/>
    <property type="match status" value="1"/>
</dbReference>
<comment type="caution">
    <text evidence="3">The sequence shown here is derived from an EMBL/GenBank/DDBJ whole genome shotgun (WGS) entry which is preliminary data.</text>
</comment>
<dbReference type="Pfam" id="PF21426">
    <property type="entry name" value="GBS104-like_Ig"/>
    <property type="match status" value="1"/>
</dbReference>
<gene>
    <name evidence="3" type="ORF">WMO26_03770</name>
</gene>
<evidence type="ECO:0000259" key="2">
    <source>
        <dbReference type="PROSITE" id="PS50234"/>
    </source>
</evidence>
<dbReference type="PANTHER" id="PTHR22588:SF3">
    <property type="entry name" value="VWFA DOMAIN-CONTAINING PROTEIN"/>
    <property type="match status" value="1"/>
</dbReference>
<dbReference type="Gene3D" id="2.60.40.10">
    <property type="entry name" value="Immunoglobulins"/>
    <property type="match status" value="1"/>
</dbReference>